<feature type="region of interest" description="Disordered" evidence="1">
    <location>
        <begin position="19"/>
        <end position="60"/>
    </location>
</feature>
<organism evidence="2 3">
    <name type="scientific">Vulgatibacter incomptus</name>
    <dbReference type="NCBI Taxonomy" id="1391653"/>
    <lineage>
        <taxon>Bacteria</taxon>
        <taxon>Pseudomonadati</taxon>
        <taxon>Myxococcota</taxon>
        <taxon>Myxococcia</taxon>
        <taxon>Myxococcales</taxon>
        <taxon>Cystobacterineae</taxon>
        <taxon>Vulgatibacteraceae</taxon>
        <taxon>Vulgatibacter</taxon>
    </lineage>
</organism>
<sequence>MLPVVCGITASLLTGCKESKAPEAPAPAASNTAEAAAKAAAEKRADASTPSAQGVSSPDCVGPIDTGVPEVVTIAGKSYERNGYKLTVKGDREAEPKRTIGVLANLNEASGENLFNVKRYLAFFKDAGAEMIVVAGYSGEDRATIETVLAAVADSGLPVLVIAGNRERTTDFTDAMNAVHKNHPNVLNGNRVRYVDLHGVDLVTLPGYHDPRYIHQEGAAGCQYFKRDVAALAKLAAEANDPVLLVAHGQPKGETEHALDVIAPDKEHIGDANLNEVIGQASIPFGIFANVKEAGGTAIADLAGKTVVAEGAASPTLYLNPGAADSIEWTMNDSSTSTGSAAVLTIQGKQASYRIFRAAKLTDAEKAQAAKLIPASAPSAQAE</sequence>
<dbReference type="SUPFAM" id="SSF56300">
    <property type="entry name" value="Metallo-dependent phosphatases"/>
    <property type="match status" value="1"/>
</dbReference>
<dbReference type="InterPro" id="IPR029052">
    <property type="entry name" value="Metallo-depent_PP-like"/>
</dbReference>
<evidence type="ECO:0000256" key="1">
    <source>
        <dbReference type="SAM" id="MobiDB-lite"/>
    </source>
</evidence>
<reference evidence="2 3" key="1">
    <citation type="submission" date="2015-08" db="EMBL/GenBank/DDBJ databases">
        <authorList>
            <person name="Babu N.S."/>
            <person name="Beckwith C.J."/>
            <person name="Beseler K.G."/>
            <person name="Brison A."/>
            <person name="Carone J.V."/>
            <person name="Caskin T.P."/>
            <person name="Diamond M."/>
            <person name="Durham M.E."/>
            <person name="Foxe J.M."/>
            <person name="Go M."/>
            <person name="Henderson B.A."/>
            <person name="Jones I.B."/>
            <person name="McGettigan J.A."/>
            <person name="Micheletti S.J."/>
            <person name="Nasrallah M.E."/>
            <person name="Ortiz D."/>
            <person name="Piller C.R."/>
            <person name="Privatt S.R."/>
            <person name="Schneider S.L."/>
            <person name="Sharp S."/>
            <person name="Smith T.C."/>
            <person name="Stanton J.D."/>
            <person name="Ullery H.E."/>
            <person name="Wilson R.J."/>
            <person name="Serrano M.G."/>
            <person name="Buck G."/>
            <person name="Lee V."/>
            <person name="Wang Y."/>
            <person name="Carvalho R."/>
            <person name="Voegtly L."/>
            <person name="Shi R."/>
            <person name="Duckworth R."/>
            <person name="Johnson A."/>
            <person name="Loviza R."/>
            <person name="Walstead R."/>
            <person name="Shah Z."/>
            <person name="Kiflezghi M."/>
            <person name="Wade K."/>
            <person name="Ball S.L."/>
            <person name="Bradley K.W."/>
            <person name="Asai D.J."/>
            <person name="Bowman C.A."/>
            <person name="Russell D.A."/>
            <person name="Pope W.H."/>
            <person name="Jacobs-Sera D."/>
            <person name="Hendrix R.W."/>
            <person name="Hatfull G.F."/>
        </authorList>
    </citation>
    <scope>NUCLEOTIDE SEQUENCE [LARGE SCALE GENOMIC DNA]</scope>
    <source>
        <strain evidence="2 3">DSM 27710</strain>
    </source>
</reference>
<name>A0A0K1PBP5_9BACT</name>
<dbReference type="KEGG" id="vin:AKJ08_0931"/>
<dbReference type="AlphaFoldDB" id="A0A0K1PBP5"/>
<dbReference type="Gene3D" id="3.60.21.10">
    <property type="match status" value="1"/>
</dbReference>
<dbReference type="EMBL" id="CP012332">
    <property type="protein sequence ID" value="AKU90544.1"/>
    <property type="molecule type" value="Genomic_DNA"/>
</dbReference>
<gene>
    <name evidence="2" type="ORF">AKJ08_0931</name>
</gene>
<proteinExistence type="predicted"/>
<accession>A0A0K1PBP5</accession>
<evidence type="ECO:0000313" key="2">
    <source>
        <dbReference type="EMBL" id="AKU90544.1"/>
    </source>
</evidence>
<feature type="compositionally biased region" description="Low complexity" evidence="1">
    <location>
        <begin position="22"/>
        <end position="39"/>
    </location>
</feature>
<protein>
    <submittedName>
        <fullName evidence="2">Uncharacterized protein</fullName>
    </submittedName>
</protein>
<keyword evidence="3" id="KW-1185">Reference proteome</keyword>
<dbReference type="Proteomes" id="UP000055590">
    <property type="component" value="Chromosome"/>
</dbReference>
<evidence type="ECO:0000313" key="3">
    <source>
        <dbReference type="Proteomes" id="UP000055590"/>
    </source>
</evidence>